<dbReference type="OrthoDB" id="525520at2759"/>
<dbReference type="EMBL" id="SDIL01000033">
    <property type="protein sequence ID" value="RXK39332.1"/>
    <property type="molecule type" value="Genomic_DNA"/>
</dbReference>
<feature type="compositionally biased region" description="Low complexity" evidence="4">
    <location>
        <begin position="74"/>
        <end position="100"/>
    </location>
</feature>
<name>A0A4Q1BNM5_TREME</name>
<sequence>MHLLGHHLPDHKLLRIALTSFYGISHSTSSRLLARLQIPLQQRVSDLSESQITALSSYLSSPSTSTPPTPTPLSSPFSHLTTSSSSSDPTTSASTSDQTLSSLSNLTTLGTIDVDHNHEETSRNDDSDLLIQIARMSSRPHQKRSERPDPLDDLKIETDLRRSVTADIAHLRQVGSYRGKRHQQGLPVRGQNTRKNAMTARKLNKLERK</sequence>
<dbReference type="Gene3D" id="4.10.910.10">
    <property type="entry name" value="30s ribosomal protein s13, domain 2"/>
    <property type="match status" value="1"/>
</dbReference>
<dbReference type="Pfam" id="PF00416">
    <property type="entry name" value="Ribosomal_S13"/>
    <property type="match status" value="1"/>
</dbReference>
<dbReference type="GO" id="GO:0015935">
    <property type="term" value="C:small ribosomal subunit"/>
    <property type="evidence" value="ECO:0007669"/>
    <property type="project" value="TreeGrafter"/>
</dbReference>
<dbReference type="GO" id="GO:0006412">
    <property type="term" value="P:translation"/>
    <property type="evidence" value="ECO:0007669"/>
    <property type="project" value="InterPro"/>
</dbReference>
<keyword evidence="3" id="KW-0687">Ribonucleoprotein</keyword>
<proteinExistence type="inferred from homology"/>
<comment type="caution">
    <text evidence="5">The sequence shown here is derived from an EMBL/GenBank/DDBJ whole genome shotgun (WGS) entry which is preliminary data.</text>
</comment>
<protein>
    <recommendedName>
        <fullName evidence="7">30S small subunit ribosomal protein S13</fullName>
    </recommendedName>
</protein>
<dbReference type="Gene3D" id="1.10.8.50">
    <property type="match status" value="1"/>
</dbReference>
<dbReference type="InterPro" id="IPR018269">
    <property type="entry name" value="Ribosomal_uS13_CS"/>
</dbReference>
<dbReference type="InterPro" id="IPR001892">
    <property type="entry name" value="Ribosomal_uS13"/>
</dbReference>
<dbReference type="InterPro" id="IPR027437">
    <property type="entry name" value="Rbsml_uS13_C"/>
</dbReference>
<dbReference type="PROSITE" id="PS50159">
    <property type="entry name" value="RIBOSOMAL_S13_2"/>
    <property type="match status" value="1"/>
</dbReference>
<accession>A0A4Q1BNM5</accession>
<dbReference type="Proteomes" id="UP000289152">
    <property type="component" value="Unassembled WGS sequence"/>
</dbReference>
<evidence type="ECO:0008006" key="7">
    <source>
        <dbReference type="Google" id="ProtNLM"/>
    </source>
</evidence>
<gene>
    <name evidence="5" type="ORF">M231_03411</name>
</gene>
<dbReference type="GO" id="GO:0005739">
    <property type="term" value="C:mitochondrion"/>
    <property type="evidence" value="ECO:0007669"/>
    <property type="project" value="TreeGrafter"/>
</dbReference>
<comment type="similarity">
    <text evidence="1">Belongs to the universal ribosomal protein uS13 family.</text>
</comment>
<evidence type="ECO:0000256" key="4">
    <source>
        <dbReference type="SAM" id="MobiDB-lite"/>
    </source>
</evidence>
<organism evidence="5 6">
    <name type="scientific">Tremella mesenterica</name>
    <name type="common">Jelly fungus</name>
    <dbReference type="NCBI Taxonomy" id="5217"/>
    <lineage>
        <taxon>Eukaryota</taxon>
        <taxon>Fungi</taxon>
        <taxon>Dikarya</taxon>
        <taxon>Basidiomycota</taxon>
        <taxon>Agaricomycotina</taxon>
        <taxon>Tremellomycetes</taxon>
        <taxon>Tremellales</taxon>
        <taxon>Tremellaceae</taxon>
        <taxon>Tremella</taxon>
    </lineage>
</organism>
<evidence type="ECO:0000313" key="5">
    <source>
        <dbReference type="EMBL" id="RXK39332.1"/>
    </source>
</evidence>
<dbReference type="FunCoup" id="A0A4Q1BNM5">
    <property type="interactions" value="140"/>
</dbReference>
<dbReference type="GO" id="GO:0003735">
    <property type="term" value="F:structural constituent of ribosome"/>
    <property type="evidence" value="ECO:0007669"/>
    <property type="project" value="InterPro"/>
</dbReference>
<dbReference type="AlphaFoldDB" id="A0A4Q1BNM5"/>
<feature type="region of interest" description="Disordered" evidence="4">
    <location>
        <begin position="177"/>
        <end position="197"/>
    </location>
</feature>
<dbReference type="PANTHER" id="PTHR10871">
    <property type="entry name" value="30S RIBOSOMAL PROTEIN S13/40S RIBOSOMAL PROTEIN S18"/>
    <property type="match status" value="1"/>
</dbReference>
<dbReference type="SUPFAM" id="SSF46946">
    <property type="entry name" value="S13-like H2TH domain"/>
    <property type="match status" value="1"/>
</dbReference>
<keyword evidence="2" id="KW-0689">Ribosomal protein</keyword>
<keyword evidence="6" id="KW-1185">Reference proteome</keyword>
<evidence type="ECO:0000256" key="3">
    <source>
        <dbReference type="ARBA" id="ARBA00023274"/>
    </source>
</evidence>
<dbReference type="PROSITE" id="PS00646">
    <property type="entry name" value="RIBOSOMAL_S13_1"/>
    <property type="match status" value="1"/>
</dbReference>
<evidence type="ECO:0000313" key="6">
    <source>
        <dbReference type="Proteomes" id="UP000289152"/>
    </source>
</evidence>
<evidence type="ECO:0000256" key="2">
    <source>
        <dbReference type="ARBA" id="ARBA00022980"/>
    </source>
</evidence>
<dbReference type="InParanoid" id="A0A4Q1BNM5"/>
<reference evidence="5 6" key="1">
    <citation type="submission" date="2016-06" db="EMBL/GenBank/DDBJ databases">
        <title>Evolution of pathogenesis and genome organization in the Tremellales.</title>
        <authorList>
            <person name="Cuomo C."/>
            <person name="Litvintseva A."/>
            <person name="Heitman J."/>
            <person name="Chen Y."/>
            <person name="Sun S."/>
            <person name="Springer D."/>
            <person name="Dromer F."/>
            <person name="Young S."/>
            <person name="Zeng Q."/>
            <person name="Chapman S."/>
            <person name="Gujja S."/>
            <person name="Saif S."/>
            <person name="Birren B."/>
        </authorList>
    </citation>
    <scope>NUCLEOTIDE SEQUENCE [LARGE SCALE GENOMIC DNA]</scope>
    <source>
        <strain evidence="5 6">ATCC 28783</strain>
    </source>
</reference>
<feature type="region of interest" description="Disordered" evidence="4">
    <location>
        <begin position="58"/>
        <end position="100"/>
    </location>
</feature>
<dbReference type="VEuPathDB" id="FungiDB:TREMEDRAFT_38243"/>
<dbReference type="GO" id="GO:0003723">
    <property type="term" value="F:RNA binding"/>
    <property type="evidence" value="ECO:0007669"/>
    <property type="project" value="InterPro"/>
</dbReference>
<dbReference type="STRING" id="5217.A0A4Q1BNM5"/>
<evidence type="ECO:0000256" key="1">
    <source>
        <dbReference type="ARBA" id="ARBA00008080"/>
    </source>
</evidence>
<dbReference type="InterPro" id="IPR010979">
    <property type="entry name" value="Ribosomal_uS13-like_H2TH"/>
</dbReference>
<dbReference type="PANTHER" id="PTHR10871:SF1">
    <property type="entry name" value="SMALL RIBOSOMAL SUBUNIT PROTEIN US13M"/>
    <property type="match status" value="1"/>
</dbReference>